<comment type="caution">
    <text evidence="1">The sequence shown here is derived from an EMBL/GenBank/DDBJ whole genome shotgun (WGS) entry which is preliminary data.</text>
</comment>
<dbReference type="Proteomes" id="UP000246351">
    <property type="component" value="Unassembled WGS sequence"/>
</dbReference>
<evidence type="ECO:0000313" key="1">
    <source>
        <dbReference type="EMBL" id="PWZ93914.1"/>
    </source>
</evidence>
<dbReference type="AlphaFoldDB" id="A0A317Z5A7"/>
<reference evidence="1 2" key="1">
    <citation type="journal article" date="2018" name="Vet. Microbiol.">
        <title>Clonal diversity and geographic distribution of methicillin-resistant Staphylococcus pseudintermedius from Australian animals: Discovery of novel sequence types.</title>
        <authorList>
            <person name="Worthing K.A."/>
            <person name="Abraham S."/>
            <person name="Coombs G.W."/>
            <person name="Pang S."/>
            <person name="Saputra S."/>
            <person name="Jordan D."/>
            <person name="Trott D.J."/>
            <person name="Norris J.M."/>
        </authorList>
    </citation>
    <scope>NUCLEOTIDE SEQUENCE [LARGE SCALE GENOMIC DNA]</scope>
    <source>
        <strain evidence="1 2">ST71 3</strain>
    </source>
</reference>
<protein>
    <submittedName>
        <fullName evidence="1">Peptidase</fullName>
    </submittedName>
</protein>
<sequence>MLKKLVVTGLIATAATQVYAHDTQAAEKGA</sequence>
<accession>A0A317Z5A7</accession>
<gene>
    <name evidence="1" type="ORF">DD924_18610</name>
</gene>
<proteinExistence type="predicted"/>
<feature type="non-terminal residue" evidence="1">
    <location>
        <position position="30"/>
    </location>
</feature>
<organism evidence="1 2">
    <name type="scientific">Staphylococcus pseudintermedius</name>
    <dbReference type="NCBI Taxonomy" id="283734"/>
    <lineage>
        <taxon>Bacteria</taxon>
        <taxon>Bacillati</taxon>
        <taxon>Bacillota</taxon>
        <taxon>Bacilli</taxon>
        <taxon>Bacillales</taxon>
        <taxon>Staphylococcaceae</taxon>
        <taxon>Staphylococcus</taxon>
        <taxon>Staphylococcus intermedius group</taxon>
    </lineage>
</organism>
<name>A0A317Z5A7_STAPS</name>
<dbReference type="EMBL" id="QEIV01002265">
    <property type="protein sequence ID" value="PWZ93914.1"/>
    <property type="molecule type" value="Genomic_DNA"/>
</dbReference>
<evidence type="ECO:0000313" key="2">
    <source>
        <dbReference type="Proteomes" id="UP000246351"/>
    </source>
</evidence>